<organism evidence="14 15">
    <name type="scientific">Shimia sagamensis</name>
    <dbReference type="NCBI Taxonomy" id="1566352"/>
    <lineage>
        <taxon>Bacteria</taxon>
        <taxon>Pseudomonadati</taxon>
        <taxon>Pseudomonadota</taxon>
        <taxon>Alphaproteobacteria</taxon>
        <taxon>Rhodobacterales</taxon>
        <taxon>Roseobacteraceae</taxon>
    </lineage>
</organism>
<keyword evidence="5" id="KW-1003">Cell membrane</keyword>
<feature type="domain" description="Flagellar motor switch protein FliG C-terminal" evidence="11">
    <location>
        <begin position="238"/>
        <end position="350"/>
    </location>
</feature>
<keyword evidence="8" id="KW-0472">Membrane</keyword>
<evidence type="ECO:0000256" key="9">
    <source>
        <dbReference type="ARBA" id="ARBA00023143"/>
    </source>
</evidence>
<dbReference type="RefSeq" id="WP_283427813.1">
    <property type="nucleotide sequence ID" value="NZ_FXTY01000011.1"/>
</dbReference>
<comment type="similarity">
    <text evidence="3">Belongs to the FliG family.</text>
</comment>
<name>A0ABY1PIK2_9RHOB</name>
<dbReference type="Proteomes" id="UP001157961">
    <property type="component" value="Unassembled WGS sequence"/>
</dbReference>
<dbReference type="Pfam" id="PF14841">
    <property type="entry name" value="FliG_M"/>
    <property type="match status" value="1"/>
</dbReference>
<dbReference type="InterPro" id="IPR023087">
    <property type="entry name" value="Flg_Motor_Flig_C"/>
</dbReference>
<comment type="function">
    <text evidence="10">FliG is one of three proteins (FliG, FliN, FliM) that forms the rotor-mounted switch complex (C ring), located at the base of the basal body. This complex interacts with the CheY and CheZ chemotaxis proteins, in addition to contacting components of the motor that determine the direction of flagellar rotation.</text>
</comment>
<evidence type="ECO:0000256" key="7">
    <source>
        <dbReference type="ARBA" id="ARBA00022779"/>
    </source>
</evidence>
<dbReference type="EMBL" id="FXTY01000011">
    <property type="protein sequence ID" value="SMP35181.1"/>
    <property type="molecule type" value="Genomic_DNA"/>
</dbReference>
<evidence type="ECO:0000256" key="5">
    <source>
        <dbReference type="ARBA" id="ARBA00022475"/>
    </source>
</evidence>
<keyword evidence="9" id="KW-0975">Bacterial flagellum</keyword>
<dbReference type="InterPro" id="IPR011002">
    <property type="entry name" value="FliG_a-hlx"/>
</dbReference>
<dbReference type="InterPro" id="IPR028263">
    <property type="entry name" value="FliG_N"/>
</dbReference>
<keyword evidence="7" id="KW-0283">Flagellar rotation</keyword>
<keyword evidence="6" id="KW-0145">Chemotaxis</keyword>
<dbReference type="Pfam" id="PF14842">
    <property type="entry name" value="FliG_N"/>
    <property type="match status" value="1"/>
</dbReference>
<evidence type="ECO:0000256" key="2">
    <source>
        <dbReference type="ARBA" id="ARBA00004413"/>
    </source>
</evidence>
<dbReference type="Pfam" id="PF01706">
    <property type="entry name" value="FliG_C"/>
    <property type="match status" value="1"/>
</dbReference>
<dbReference type="InterPro" id="IPR032779">
    <property type="entry name" value="FliG_M"/>
</dbReference>
<feature type="domain" description="Flagellar motor switch protein FliG N-terminal" evidence="13">
    <location>
        <begin position="26"/>
        <end position="129"/>
    </location>
</feature>
<keyword evidence="14" id="KW-0282">Flagellum</keyword>
<evidence type="ECO:0000313" key="15">
    <source>
        <dbReference type="Proteomes" id="UP001157961"/>
    </source>
</evidence>
<comment type="subcellular location">
    <subcellularLocation>
        <location evidence="1">Bacterial flagellum basal body</location>
    </subcellularLocation>
    <subcellularLocation>
        <location evidence="2">Cell membrane</location>
        <topology evidence="2">Peripheral membrane protein</topology>
        <orientation evidence="2">Cytoplasmic side</orientation>
    </subcellularLocation>
</comment>
<protein>
    <recommendedName>
        <fullName evidence="4">Flagellar motor switch protein FliG</fullName>
    </recommendedName>
</protein>
<accession>A0ABY1PIK2</accession>
<evidence type="ECO:0000313" key="14">
    <source>
        <dbReference type="EMBL" id="SMP35181.1"/>
    </source>
</evidence>
<reference evidence="14 15" key="1">
    <citation type="submission" date="2017-05" db="EMBL/GenBank/DDBJ databases">
        <authorList>
            <person name="Varghese N."/>
            <person name="Submissions S."/>
        </authorList>
    </citation>
    <scope>NUCLEOTIDE SEQUENCE [LARGE SCALE GENOMIC DNA]</scope>
    <source>
        <strain evidence="14 15">DSM 29734</strain>
    </source>
</reference>
<evidence type="ECO:0000256" key="10">
    <source>
        <dbReference type="ARBA" id="ARBA00025598"/>
    </source>
</evidence>
<evidence type="ECO:0000256" key="3">
    <source>
        <dbReference type="ARBA" id="ARBA00010299"/>
    </source>
</evidence>
<gene>
    <name evidence="14" type="ORF">SAMN06265373_11123</name>
</gene>
<keyword evidence="14" id="KW-0969">Cilium</keyword>
<dbReference type="PANTHER" id="PTHR30534:SF0">
    <property type="entry name" value="FLAGELLAR MOTOR SWITCH PROTEIN FLIG"/>
    <property type="match status" value="1"/>
</dbReference>
<evidence type="ECO:0000259" key="11">
    <source>
        <dbReference type="Pfam" id="PF01706"/>
    </source>
</evidence>
<evidence type="ECO:0000256" key="8">
    <source>
        <dbReference type="ARBA" id="ARBA00023136"/>
    </source>
</evidence>
<sequence length="359" mass="39079">MDNAIPLAPLGGIDDMPALGGMRKTNLSRPQKAAIIVRFLLNEGAELALAELSDNHQADLTYMMGDMGYIDRETLGDVLMEFAQELESIGLSFPNGISGALSVLQGQISPMTEARLRKEAGVRMIGNPWARIKELSTQELIEMVDGESIEVSAVLISKLPVDKAAEVLAKLPGDKARRITFAMSMTASITPEAVDRIGLTLACQIEDRPPKAFKQGPEDRLGAILNSASTATRDEVLDSLDEKDAEFAGAVRRRIFTYAHIAKRVKPLDVPKLVKDLDEAALITALAFATEGDFGMSTEFILSNMSSRMADQLREGITERGKVKTKEAEAAMSEITKAVRDLVELGEIELISEDDEEDE</sequence>
<evidence type="ECO:0000256" key="6">
    <source>
        <dbReference type="ARBA" id="ARBA00022500"/>
    </source>
</evidence>
<comment type="caution">
    <text evidence="14">The sequence shown here is derived from an EMBL/GenBank/DDBJ whole genome shotgun (WGS) entry which is preliminary data.</text>
</comment>
<dbReference type="PRINTS" id="PR00954">
    <property type="entry name" value="FLGMOTORFLIG"/>
</dbReference>
<dbReference type="InterPro" id="IPR000090">
    <property type="entry name" value="Flg_Motor_Flig"/>
</dbReference>
<evidence type="ECO:0000256" key="4">
    <source>
        <dbReference type="ARBA" id="ARBA00021870"/>
    </source>
</evidence>
<proteinExistence type="inferred from homology"/>
<dbReference type="SUPFAM" id="SSF48029">
    <property type="entry name" value="FliG"/>
    <property type="match status" value="2"/>
</dbReference>
<keyword evidence="15" id="KW-1185">Reference proteome</keyword>
<evidence type="ECO:0000256" key="1">
    <source>
        <dbReference type="ARBA" id="ARBA00004117"/>
    </source>
</evidence>
<feature type="domain" description="Flagellar motor switch protein FliG middle" evidence="12">
    <location>
        <begin position="138"/>
        <end position="206"/>
    </location>
</feature>
<evidence type="ECO:0000259" key="12">
    <source>
        <dbReference type="Pfam" id="PF14841"/>
    </source>
</evidence>
<keyword evidence="14" id="KW-0966">Cell projection</keyword>
<evidence type="ECO:0000259" key="13">
    <source>
        <dbReference type="Pfam" id="PF14842"/>
    </source>
</evidence>
<dbReference type="Gene3D" id="1.10.220.30">
    <property type="match status" value="3"/>
</dbReference>
<dbReference type="PANTHER" id="PTHR30534">
    <property type="entry name" value="FLAGELLAR MOTOR SWITCH PROTEIN FLIG"/>
    <property type="match status" value="1"/>
</dbReference>